<dbReference type="AlphaFoldDB" id="A0A392RUB5"/>
<dbReference type="EMBL" id="LXQA010277208">
    <property type="protein sequence ID" value="MCI40203.1"/>
    <property type="molecule type" value="Genomic_DNA"/>
</dbReference>
<proteinExistence type="predicted"/>
<name>A0A392RUB5_9FABA</name>
<feature type="non-terminal residue" evidence="2">
    <location>
        <position position="62"/>
    </location>
</feature>
<keyword evidence="3" id="KW-1185">Reference proteome</keyword>
<accession>A0A392RUB5</accession>
<organism evidence="2 3">
    <name type="scientific">Trifolium medium</name>
    <dbReference type="NCBI Taxonomy" id="97028"/>
    <lineage>
        <taxon>Eukaryota</taxon>
        <taxon>Viridiplantae</taxon>
        <taxon>Streptophyta</taxon>
        <taxon>Embryophyta</taxon>
        <taxon>Tracheophyta</taxon>
        <taxon>Spermatophyta</taxon>
        <taxon>Magnoliopsida</taxon>
        <taxon>eudicotyledons</taxon>
        <taxon>Gunneridae</taxon>
        <taxon>Pentapetalae</taxon>
        <taxon>rosids</taxon>
        <taxon>fabids</taxon>
        <taxon>Fabales</taxon>
        <taxon>Fabaceae</taxon>
        <taxon>Papilionoideae</taxon>
        <taxon>50 kb inversion clade</taxon>
        <taxon>NPAAA clade</taxon>
        <taxon>Hologalegina</taxon>
        <taxon>IRL clade</taxon>
        <taxon>Trifolieae</taxon>
        <taxon>Trifolium</taxon>
    </lineage>
</organism>
<evidence type="ECO:0000313" key="2">
    <source>
        <dbReference type="EMBL" id="MCI40203.1"/>
    </source>
</evidence>
<comment type="caution">
    <text evidence="2">The sequence shown here is derived from an EMBL/GenBank/DDBJ whole genome shotgun (WGS) entry which is preliminary data.</text>
</comment>
<dbReference type="Proteomes" id="UP000265520">
    <property type="component" value="Unassembled WGS sequence"/>
</dbReference>
<evidence type="ECO:0000256" key="1">
    <source>
        <dbReference type="SAM" id="MobiDB-lite"/>
    </source>
</evidence>
<sequence>MSKAGPGFSSSFSNSASPSSSSSSVTFSLHPLDDGSFTSILSFNSSFSMSMIARLVAKKGLP</sequence>
<reference evidence="2 3" key="1">
    <citation type="journal article" date="2018" name="Front. Plant Sci.">
        <title>Red Clover (Trifolium pratense) and Zigzag Clover (T. medium) - A Picture of Genomic Similarities and Differences.</title>
        <authorList>
            <person name="Dluhosova J."/>
            <person name="Istvanek J."/>
            <person name="Nedelnik J."/>
            <person name="Repkova J."/>
        </authorList>
    </citation>
    <scope>NUCLEOTIDE SEQUENCE [LARGE SCALE GENOMIC DNA]</scope>
    <source>
        <strain evidence="3">cv. 10/8</strain>
        <tissue evidence="2">Leaf</tissue>
    </source>
</reference>
<feature type="region of interest" description="Disordered" evidence="1">
    <location>
        <begin position="1"/>
        <end position="27"/>
    </location>
</feature>
<feature type="compositionally biased region" description="Low complexity" evidence="1">
    <location>
        <begin position="8"/>
        <end position="27"/>
    </location>
</feature>
<protein>
    <submittedName>
        <fullName evidence="2">Uncharacterized protein</fullName>
    </submittedName>
</protein>
<evidence type="ECO:0000313" key="3">
    <source>
        <dbReference type="Proteomes" id="UP000265520"/>
    </source>
</evidence>